<evidence type="ECO:0000313" key="7">
    <source>
        <dbReference type="EMBL" id="KPP63396.1"/>
    </source>
</evidence>
<dbReference type="PANTHER" id="PTHR42862:SF1">
    <property type="entry name" value="DELTA-1-PYRROLINE-5-CARBOXYLATE DEHYDROGENASE 2, ISOFORM A-RELATED"/>
    <property type="match status" value="1"/>
</dbReference>
<dbReference type="Gene3D" id="3.40.309.10">
    <property type="entry name" value="Aldehyde Dehydrogenase, Chain A, domain 2"/>
    <property type="match status" value="1"/>
</dbReference>
<protein>
    <recommendedName>
        <fullName evidence="2">L-glutamate gamma-semialdehyde dehydrogenase</fullName>
        <ecNumber evidence="2">1.2.1.88</ecNumber>
    </recommendedName>
</protein>
<keyword evidence="4" id="KW-0520">NAD</keyword>
<dbReference type="InterPro" id="IPR016161">
    <property type="entry name" value="Ald_DH/histidinol_DH"/>
</dbReference>
<evidence type="ECO:0000256" key="2">
    <source>
        <dbReference type="ARBA" id="ARBA00012884"/>
    </source>
</evidence>
<comment type="caution">
    <text evidence="7">The sequence shown here is derived from an EMBL/GenBank/DDBJ whole genome shotgun (WGS) entry which is preliminary data.</text>
</comment>
<reference evidence="7 8" key="1">
    <citation type="submission" date="2015-08" db="EMBL/GenBank/DDBJ databases">
        <title>The genome of the Asian arowana (Scleropages formosus).</title>
        <authorList>
            <person name="Tan M.H."/>
            <person name="Gan H.M."/>
            <person name="Croft L.J."/>
            <person name="Austin C.M."/>
        </authorList>
    </citation>
    <scope>NUCLEOTIDE SEQUENCE [LARGE SCALE GENOMIC DNA]</scope>
    <source>
        <strain evidence="7">Aro1</strain>
    </source>
</reference>
<dbReference type="AlphaFoldDB" id="A0A0P7TZQ1"/>
<evidence type="ECO:0000256" key="4">
    <source>
        <dbReference type="ARBA" id="ARBA00023027"/>
    </source>
</evidence>
<dbReference type="InterPro" id="IPR016160">
    <property type="entry name" value="Ald_DH_CS_CYS"/>
</dbReference>
<dbReference type="Gene3D" id="3.40.605.10">
    <property type="entry name" value="Aldehyde Dehydrogenase, Chain A, domain 1"/>
    <property type="match status" value="1"/>
</dbReference>
<dbReference type="InterPro" id="IPR015590">
    <property type="entry name" value="Aldehyde_DH_dom"/>
</dbReference>
<gene>
    <name evidence="7" type="ORF">Z043_118353</name>
</gene>
<evidence type="ECO:0000256" key="1">
    <source>
        <dbReference type="ARBA" id="ARBA00004786"/>
    </source>
</evidence>
<dbReference type="GO" id="GO:0003842">
    <property type="term" value="F:L-glutamate gamma-semialdehyde dehydrogenase activity"/>
    <property type="evidence" value="ECO:0007669"/>
    <property type="project" value="UniProtKB-EC"/>
</dbReference>
<comment type="catalytic activity">
    <reaction evidence="5">
        <text>L-glutamate 5-semialdehyde + NAD(+) + H2O = L-glutamate + NADH + 2 H(+)</text>
        <dbReference type="Rhea" id="RHEA:30235"/>
        <dbReference type="ChEBI" id="CHEBI:15377"/>
        <dbReference type="ChEBI" id="CHEBI:15378"/>
        <dbReference type="ChEBI" id="CHEBI:29985"/>
        <dbReference type="ChEBI" id="CHEBI:57540"/>
        <dbReference type="ChEBI" id="CHEBI:57945"/>
        <dbReference type="ChEBI" id="CHEBI:58066"/>
        <dbReference type="EC" id="1.2.1.88"/>
    </reaction>
</comment>
<dbReference type="EC" id="1.2.1.88" evidence="2"/>
<comment type="pathway">
    <text evidence="1">Amino-acid degradation; L-proline degradation into L-glutamate; L-glutamate from L-proline: step 2/2.</text>
</comment>
<dbReference type="GO" id="GO:0010133">
    <property type="term" value="P:L-proline catabolic process to L-glutamate"/>
    <property type="evidence" value="ECO:0007669"/>
    <property type="project" value="TreeGrafter"/>
</dbReference>
<dbReference type="EMBL" id="JARO02007927">
    <property type="protein sequence ID" value="KPP63396.1"/>
    <property type="molecule type" value="Genomic_DNA"/>
</dbReference>
<dbReference type="Pfam" id="PF00171">
    <property type="entry name" value="Aldedh"/>
    <property type="match status" value="1"/>
</dbReference>
<dbReference type="InterPro" id="IPR016162">
    <property type="entry name" value="Ald_DH_N"/>
</dbReference>
<dbReference type="SUPFAM" id="SSF53720">
    <property type="entry name" value="ALDH-like"/>
    <property type="match status" value="1"/>
</dbReference>
<keyword evidence="3" id="KW-0560">Oxidoreductase</keyword>
<dbReference type="GO" id="GO:0005759">
    <property type="term" value="C:mitochondrial matrix"/>
    <property type="evidence" value="ECO:0007669"/>
    <property type="project" value="TreeGrafter"/>
</dbReference>
<accession>A0A0P7TZQ1</accession>
<dbReference type="Proteomes" id="UP000034805">
    <property type="component" value="Unassembled WGS sequence"/>
</dbReference>
<proteinExistence type="predicted"/>
<evidence type="ECO:0000256" key="5">
    <source>
        <dbReference type="ARBA" id="ARBA00048142"/>
    </source>
</evidence>
<dbReference type="PANTHER" id="PTHR42862">
    <property type="entry name" value="DELTA-1-PYRROLINE-5-CARBOXYLATE DEHYDROGENASE 1, ISOFORM A-RELATED"/>
    <property type="match status" value="1"/>
</dbReference>
<dbReference type="FunFam" id="3.40.309.10:FF:000005">
    <property type="entry name" value="1-pyrroline-5-carboxylate dehydrogenase 1"/>
    <property type="match status" value="1"/>
</dbReference>
<evidence type="ECO:0000256" key="3">
    <source>
        <dbReference type="ARBA" id="ARBA00023002"/>
    </source>
</evidence>
<dbReference type="InterPro" id="IPR016163">
    <property type="entry name" value="Ald_DH_C"/>
</dbReference>
<sequence>MGTIRSAFEYGGQKCSACSRMYVPDSLWPQIKKELLAVQKHIKVGDPVEDFGTFFSAVIDDKSFGRIKKWLDHARSSPKLTVIAGGNCDNKKGYFVEPTIIETKDPQDPIMNEEIFGPVLTVYVYPENQYTDVLRLIDNTSPYALTGAVFARDKNVLDEAAKVLRNAAGNYYVNDKSTGSIVAQQPFGGSRASGTNDKPGGPHYVLRWTSPQVVKETHIPLREWKYPYMC</sequence>
<name>A0A0P7TZQ1_SCLFO</name>
<dbReference type="PROSITE" id="PS00070">
    <property type="entry name" value="ALDEHYDE_DEHYDR_CYS"/>
    <property type="match status" value="1"/>
</dbReference>
<dbReference type="InterPro" id="IPR050485">
    <property type="entry name" value="Proline_metab_enzyme"/>
</dbReference>
<feature type="domain" description="Aldehyde dehydrogenase" evidence="6">
    <location>
        <begin position="2"/>
        <end position="213"/>
    </location>
</feature>
<evidence type="ECO:0000259" key="6">
    <source>
        <dbReference type="Pfam" id="PF00171"/>
    </source>
</evidence>
<evidence type="ECO:0000313" key="8">
    <source>
        <dbReference type="Proteomes" id="UP000034805"/>
    </source>
</evidence>
<organism evidence="7 8">
    <name type="scientific">Scleropages formosus</name>
    <name type="common">Asian bonytongue</name>
    <name type="synonym">Osteoglossum formosum</name>
    <dbReference type="NCBI Taxonomy" id="113540"/>
    <lineage>
        <taxon>Eukaryota</taxon>
        <taxon>Metazoa</taxon>
        <taxon>Chordata</taxon>
        <taxon>Craniata</taxon>
        <taxon>Vertebrata</taxon>
        <taxon>Euteleostomi</taxon>
        <taxon>Actinopterygii</taxon>
        <taxon>Neopterygii</taxon>
        <taxon>Teleostei</taxon>
        <taxon>Osteoglossocephala</taxon>
        <taxon>Osteoglossomorpha</taxon>
        <taxon>Osteoglossiformes</taxon>
        <taxon>Osteoglossidae</taxon>
        <taxon>Scleropages</taxon>
    </lineage>
</organism>